<evidence type="ECO:0000256" key="2">
    <source>
        <dbReference type="ARBA" id="ARBA00011977"/>
    </source>
</evidence>
<evidence type="ECO:0000313" key="7">
    <source>
        <dbReference type="EMBL" id="KAK3261800.1"/>
    </source>
</evidence>
<dbReference type="HAMAP" id="MF_01057">
    <property type="entry name" value="tRNA_methyltr_TrmB"/>
    <property type="match status" value="1"/>
</dbReference>
<comment type="caution">
    <text evidence="7">The sequence shown here is derived from an EMBL/GenBank/DDBJ whole genome shotgun (WGS) entry which is preliminary data.</text>
</comment>
<evidence type="ECO:0000256" key="1">
    <source>
        <dbReference type="ARBA" id="ARBA00000142"/>
    </source>
</evidence>
<gene>
    <name evidence="7" type="ORF">CYMTET_29307</name>
</gene>
<organism evidence="7 8">
    <name type="scientific">Cymbomonas tetramitiformis</name>
    <dbReference type="NCBI Taxonomy" id="36881"/>
    <lineage>
        <taxon>Eukaryota</taxon>
        <taxon>Viridiplantae</taxon>
        <taxon>Chlorophyta</taxon>
        <taxon>Pyramimonadophyceae</taxon>
        <taxon>Pyramimonadales</taxon>
        <taxon>Pyramimonadaceae</taxon>
        <taxon>Cymbomonas</taxon>
    </lineage>
</organism>
<evidence type="ECO:0000256" key="5">
    <source>
        <dbReference type="ARBA" id="ARBA00022691"/>
    </source>
</evidence>
<keyword evidence="5" id="KW-0949">S-adenosyl-L-methionine</keyword>
<dbReference type="InterPro" id="IPR055361">
    <property type="entry name" value="tRNA_methyltr_TrmB_bact"/>
</dbReference>
<evidence type="ECO:0000256" key="3">
    <source>
        <dbReference type="ARBA" id="ARBA00022603"/>
    </source>
</evidence>
<dbReference type="PANTHER" id="PTHR23417:SF14">
    <property type="entry name" value="PENTACOTRIPEPTIDE-REPEAT REGION OF PRORP DOMAIN-CONTAINING PROTEIN"/>
    <property type="match status" value="1"/>
</dbReference>
<comment type="catalytic activity">
    <reaction evidence="1">
        <text>guanosine(46) in tRNA + S-adenosyl-L-methionine = N(7)-methylguanosine(46) in tRNA + S-adenosyl-L-homocysteine</text>
        <dbReference type="Rhea" id="RHEA:42708"/>
        <dbReference type="Rhea" id="RHEA-COMP:10188"/>
        <dbReference type="Rhea" id="RHEA-COMP:10189"/>
        <dbReference type="ChEBI" id="CHEBI:57856"/>
        <dbReference type="ChEBI" id="CHEBI:59789"/>
        <dbReference type="ChEBI" id="CHEBI:74269"/>
        <dbReference type="ChEBI" id="CHEBI:74480"/>
        <dbReference type="EC" id="2.1.1.33"/>
    </reaction>
</comment>
<dbReference type="GO" id="GO:0008176">
    <property type="term" value="F:tRNA (guanine(46)-N7)-methyltransferase activity"/>
    <property type="evidence" value="ECO:0007669"/>
    <property type="project" value="UniProtKB-EC"/>
</dbReference>
<dbReference type="NCBIfam" id="TIGR00091">
    <property type="entry name" value="tRNA (guanosine(46)-N7)-methyltransferase TrmB"/>
    <property type="match status" value="1"/>
</dbReference>
<keyword evidence="3" id="KW-0489">Methyltransferase</keyword>
<reference evidence="7 8" key="1">
    <citation type="journal article" date="2015" name="Genome Biol. Evol.">
        <title>Comparative Genomics of a Bacterivorous Green Alga Reveals Evolutionary Causalities and Consequences of Phago-Mixotrophic Mode of Nutrition.</title>
        <authorList>
            <person name="Burns J.A."/>
            <person name="Paasch A."/>
            <person name="Narechania A."/>
            <person name="Kim E."/>
        </authorList>
    </citation>
    <scope>NUCLEOTIDE SEQUENCE [LARGE SCALE GENOMIC DNA]</scope>
    <source>
        <strain evidence="7 8">PLY_AMNH</strain>
    </source>
</reference>
<keyword evidence="4" id="KW-0808">Transferase</keyword>
<dbReference type="Gene3D" id="3.40.50.150">
    <property type="entry name" value="Vaccinia Virus protein VP39"/>
    <property type="match status" value="1"/>
</dbReference>
<protein>
    <recommendedName>
        <fullName evidence="2">tRNA (guanine(46)-N(7))-methyltransferase</fullName>
        <ecNumber evidence="2">2.1.1.33</ecNumber>
    </recommendedName>
</protein>
<dbReference type="Proteomes" id="UP001190700">
    <property type="component" value="Unassembled WGS sequence"/>
</dbReference>
<dbReference type="InterPro" id="IPR029063">
    <property type="entry name" value="SAM-dependent_MTases_sf"/>
</dbReference>
<proteinExistence type="inferred from homology"/>
<dbReference type="EMBL" id="LGRX02016652">
    <property type="protein sequence ID" value="KAK3261800.1"/>
    <property type="molecule type" value="Genomic_DNA"/>
</dbReference>
<dbReference type="CDD" id="cd02440">
    <property type="entry name" value="AdoMet_MTases"/>
    <property type="match status" value="1"/>
</dbReference>
<evidence type="ECO:0000256" key="6">
    <source>
        <dbReference type="ARBA" id="ARBA00022694"/>
    </source>
</evidence>
<dbReference type="GO" id="GO:0043527">
    <property type="term" value="C:tRNA methyltransferase complex"/>
    <property type="evidence" value="ECO:0007669"/>
    <property type="project" value="TreeGrafter"/>
</dbReference>
<dbReference type="PROSITE" id="PS51625">
    <property type="entry name" value="SAM_MT_TRMB"/>
    <property type="match status" value="1"/>
</dbReference>
<dbReference type="InterPro" id="IPR003358">
    <property type="entry name" value="tRNA_(Gua-N-7)_MeTrfase_Trmb"/>
</dbReference>
<dbReference type="PANTHER" id="PTHR23417">
    <property type="entry name" value="3-DEOXY-D-MANNO-OCTULOSONIC-ACID TRANSFERASE/TRNA GUANINE-N 7 - -METHYLTRANSFERASE"/>
    <property type="match status" value="1"/>
</dbReference>
<dbReference type="SUPFAM" id="SSF53335">
    <property type="entry name" value="S-adenosyl-L-methionine-dependent methyltransferases"/>
    <property type="match status" value="1"/>
</dbReference>
<dbReference type="EC" id="2.1.1.33" evidence="2"/>
<dbReference type="Pfam" id="PF02390">
    <property type="entry name" value="Methyltransf_4"/>
    <property type="match status" value="1"/>
</dbReference>
<accession>A0AAE0KVB6</accession>
<dbReference type="AlphaFoldDB" id="A0AAE0KVB6"/>
<name>A0AAE0KVB6_9CHLO</name>
<sequence length="314" mass="35777">MLRACTWSSARFCLRGNNAVDCPLKRSSEQRSRNRFDIPVAGRAAAHRSAVTALPSEETFGAVDSGEAEELGRRRRRHLKKKPGWYRKRQTGNLSKAQKQILRELWPNFGIELKYGVPVDLEGAFGQEINGLVLEVGFGMGEALTEMAAARPALSFVGVEWHRAGLASALKQIRDLELRNVRLVRGDALRLLADHMPNDSIDETCIFFPDPWPYDRDKERRVVRPQMLRLLRDRMKPGGLLHVATDVEDYARWTKEVMDDMAADGWVDCNSSETGYLITRPTWRPVTKYEIRGIEELGHDIFDMQFKLCDADMC</sequence>
<evidence type="ECO:0000313" key="8">
    <source>
        <dbReference type="Proteomes" id="UP001190700"/>
    </source>
</evidence>
<keyword evidence="8" id="KW-1185">Reference proteome</keyword>
<keyword evidence="6" id="KW-0819">tRNA processing</keyword>
<evidence type="ECO:0000256" key="4">
    <source>
        <dbReference type="ARBA" id="ARBA00022679"/>
    </source>
</evidence>